<keyword evidence="12" id="KW-1185">Reference proteome</keyword>
<evidence type="ECO:0000256" key="2">
    <source>
        <dbReference type="ARBA" id="ARBA00022692"/>
    </source>
</evidence>
<organism evidence="11 12">
    <name type="scientific">Adineta ricciae</name>
    <name type="common">Rotifer</name>
    <dbReference type="NCBI Taxonomy" id="249248"/>
    <lineage>
        <taxon>Eukaryota</taxon>
        <taxon>Metazoa</taxon>
        <taxon>Spiralia</taxon>
        <taxon>Gnathifera</taxon>
        <taxon>Rotifera</taxon>
        <taxon>Eurotatoria</taxon>
        <taxon>Bdelloidea</taxon>
        <taxon>Adinetida</taxon>
        <taxon>Adinetidae</taxon>
        <taxon>Adineta</taxon>
    </lineage>
</organism>
<keyword evidence="6 8" id="KW-0675">Receptor</keyword>
<evidence type="ECO:0000256" key="8">
    <source>
        <dbReference type="RuleBase" id="RU000688"/>
    </source>
</evidence>
<evidence type="ECO:0000313" key="12">
    <source>
        <dbReference type="Proteomes" id="UP000663828"/>
    </source>
</evidence>
<dbReference type="InterPro" id="IPR017452">
    <property type="entry name" value="GPCR_Rhodpsn_7TM"/>
</dbReference>
<name>A0A814P2P9_ADIRI</name>
<evidence type="ECO:0000259" key="10">
    <source>
        <dbReference type="PROSITE" id="PS50262"/>
    </source>
</evidence>
<keyword evidence="7 8" id="KW-0807">Transducer</keyword>
<feature type="transmembrane region" description="Helical" evidence="9">
    <location>
        <begin position="138"/>
        <end position="158"/>
    </location>
</feature>
<dbReference type="Pfam" id="PF00001">
    <property type="entry name" value="7tm_1"/>
    <property type="match status" value="1"/>
</dbReference>
<keyword evidence="4 8" id="KW-0297">G-protein coupled receptor</keyword>
<feature type="domain" description="G-protein coupled receptors family 1 profile" evidence="10">
    <location>
        <begin position="39"/>
        <end position="342"/>
    </location>
</feature>
<dbReference type="GO" id="GO:0005886">
    <property type="term" value="C:plasma membrane"/>
    <property type="evidence" value="ECO:0007669"/>
    <property type="project" value="TreeGrafter"/>
</dbReference>
<evidence type="ECO:0000256" key="9">
    <source>
        <dbReference type="SAM" id="Phobius"/>
    </source>
</evidence>
<keyword evidence="2 8" id="KW-0812">Transmembrane</keyword>
<dbReference type="AlphaFoldDB" id="A0A814P2P9"/>
<comment type="caution">
    <text evidence="11">The sequence shown here is derived from an EMBL/GenBank/DDBJ whole genome shotgun (WGS) entry which is preliminary data.</text>
</comment>
<evidence type="ECO:0000256" key="1">
    <source>
        <dbReference type="ARBA" id="ARBA00004141"/>
    </source>
</evidence>
<sequence>MTSVNLTLNSTCFADEFTNILNIIQGAIYIPIFCAGLANNLLTILIISLNRDMKTVTNCYLLNLAISDTFPLIVSLPFEIEFLPIKVPWERLGCQIRALLAETSTNASILTISAFTIERYLAVCHPLRDASISTFGRAIKIQVTIWFFAILSSTPYFYLMEKIDSYCAFNRNYTVLVVICFHISTIFFFVLPAFILCLLYALMGRRLYNVGLLTDQDSMKEDTITLDTGLRSDQSMSQNRIERRTLPTDSFPARQSLIRHERRSSRRLSLHIQSMKKSAFKMLFAVVIAFIICYAPFHTQRLITSRLNILQLSQTQQRMYSIFFFISGILYYIGATVNPIFYHLFSRKYRLACIRTMKRIVHCKRHYHRPIIQRKNNSLPVLYYPRLHGMPLKPTENMYRIKQRRKTSIDIGFNRKHVIRLSIPPLTLKQIP</sequence>
<dbReference type="PROSITE" id="PS50262">
    <property type="entry name" value="G_PROTEIN_RECEP_F1_2"/>
    <property type="match status" value="1"/>
</dbReference>
<evidence type="ECO:0000256" key="6">
    <source>
        <dbReference type="ARBA" id="ARBA00023170"/>
    </source>
</evidence>
<comment type="similarity">
    <text evidence="8">Belongs to the G-protein coupled receptor 1 family.</text>
</comment>
<evidence type="ECO:0000256" key="3">
    <source>
        <dbReference type="ARBA" id="ARBA00022989"/>
    </source>
</evidence>
<dbReference type="PROSITE" id="PS00237">
    <property type="entry name" value="G_PROTEIN_RECEP_F1_1"/>
    <property type="match status" value="1"/>
</dbReference>
<comment type="subcellular location">
    <subcellularLocation>
        <location evidence="1">Membrane</location>
        <topology evidence="1">Multi-pass membrane protein</topology>
    </subcellularLocation>
</comment>
<feature type="transmembrane region" description="Helical" evidence="9">
    <location>
        <begin position="279"/>
        <end position="299"/>
    </location>
</feature>
<evidence type="ECO:0000256" key="4">
    <source>
        <dbReference type="ARBA" id="ARBA00023040"/>
    </source>
</evidence>
<feature type="transmembrane region" description="Helical" evidence="9">
    <location>
        <begin position="20"/>
        <end position="47"/>
    </location>
</feature>
<evidence type="ECO:0000256" key="7">
    <source>
        <dbReference type="ARBA" id="ARBA00023224"/>
    </source>
</evidence>
<gene>
    <name evidence="11" type="ORF">XAT740_LOCUS18286</name>
</gene>
<keyword evidence="3 9" id="KW-1133">Transmembrane helix</keyword>
<dbReference type="InterPro" id="IPR000276">
    <property type="entry name" value="GPCR_Rhodpsn"/>
</dbReference>
<evidence type="ECO:0000256" key="5">
    <source>
        <dbReference type="ARBA" id="ARBA00023136"/>
    </source>
</evidence>
<dbReference type="SUPFAM" id="SSF81321">
    <property type="entry name" value="Family A G protein-coupled receptor-like"/>
    <property type="match status" value="1"/>
</dbReference>
<feature type="transmembrane region" description="Helical" evidence="9">
    <location>
        <begin position="173"/>
        <end position="202"/>
    </location>
</feature>
<dbReference type="PANTHER" id="PTHR24243:SF208">
    <property type="entry name" value="PYROKININ-1 RECEPTOR"/>
    <property type="match status" value="1"/>
</dbReference>
<evidence type="ECO:0000313" key="11">
    <source>
        <dbReference type="EMBL" id="CAF1099755.1"/>
    </source>
</evidence>
<dbReference type="PRINTS" id="PR00237">
    <property type="entry name" value="GPCRRHODOPSN"/>
</dbReference>
<accession>A0A814P2P9</accession>
<feature type="transmembrane region" description="Helical" evidence="9">
    <location>
        <begin position="319"/>
        <end position="345"/>
    </location>
</feature>
<protein>
    <recommendedName>
        <fullName evidence="10">G-protein coupled receptors family 1 profile domain-containing protein</fullName>
    </recommendedName>
</protein>
<dbReference type="GO" id="GO:0008188">
    <property type="term" value="F:neuropeptide receptor activity"/>
    <property type="evidence" value="ECO:0007669"/>
    <property type="project" value="TreeGrafter"/>
</dbReference>
<reference evidence="11" key="1">
    <citation type="submission" date="2021-02" db="EMBL/GenBank/DDBJ databases">
        <authorList>
            <person name="Nowell W R."/>
        </authorList>
    </citation>
    <scope>NUCLEOTIDE SEQUENCE</scope>
</reference>
<dbReference type="Gene3D" id="1.20.1070.10">
    <property type="entry name" value="Rhodopsin 7-helix transmembrane proteins"/>
    <property type="match status" value="1"/>
</dbReference>
<keyword evidence="5 9" id="KW-0472">Membrane</keyword>
<dbReference type="Proteomes" id="UP000663828">
    <property type="component" value="Unassembled WGS sequence"/>
</dbReference>
<dbReference type="EMBL" id="CAJNOR010001217">
    <property type="protein sequence ID" value="CAF1099755.1"/>
    <property type="molecule type" value="Genomic_DNA"/>
</dbReference>
<dbReference type="PANTHER" id="PTHR24243">
    <property type="entry name" value="G-PROTEIN COUPLED RECEPTOR"/>
    <property type="match status" value="1"/>
</dbReference>
<proteinExistence type="inferred from homology"/>